<evidence type="ECO:0000256" key="1">
    <source>
        <dbReference type="SAM" id="SignalP"/>
    </source>
</evidence>
<gene>
    <name evidence="2" type="ORF">FM038_006970</name>
</gene>
<keyword evidence="3" id="KW-1185">Reference proteome</keyword>
<feature type="chain" id="PRO_5046169539" evidence="1">
    <location>
        <begin position="20"/>
        <end position="102"/>
    </location>
</feature>
<protein>
    <submittedName>
        <fullName evidence="2">Uncharacterized protein</fullName>
    </submittedName>
</protein>
<dbReference type="EMBL" id="CP045503">
    <property type="protein sequence ID" value="QPG57207.1"/>
    <property type="molecule type" value="Genomic_DNA"/>
</dbReference>
<sequence>MKKIVITALMLTLPMLVSAAPAKGPKLKEYNHLVDCYSYAQLLNDDLKMSRFKNKSRKMLDKIGFSYKDAQNKLEVDLRKAKRTTKKKNARKKLDICQKSYL</sequence>
<accession>A0ABX6V3J4</accession>
<feature type="signal peptide" evidence="1">
    <location>
        <begin position="1"/>
        <end position="19"/>
    </location>
</feature>
<evidence type="ECO:0000313" key="3">
    <source>
        <dbReference type="Proteomes" id="UP000316416"/>
    </source>
</evidence>
<dbReference type="Proteomes" id="UP000316416">
    <property type="component" value="Chromosome"/>
</dbReference>
<evidence type="ECO:0000313" key="2">
    <source>
        <dbReference type="EMBL" id="QPG57207.1"/>
    </source>
</evidence>
<proteinExistence type="predicted"/>
<reference evidence="2" key="1">
    <citation type="submission" date="2021-07" db="EMBL/GenBank/DDBJ databases">
        <title>Shewanella sp. YLB-07 whole genome sequence.</title>
        <authorList>
            <person name="Yu L."/>
        </authorList>
    </citation>
    <scope>NUCLEOTIDE SEQUENCE</scope>
    <source>
        <strain evidence="2">YLB-08</strain>
    </source>
</reference>
<keyword evidence="1" id="KW-0732">Signal</keyword>
<organism evidence="2 3">
    <name type="scientific">Shewanella eurypsychrophilus</name>
    <dbReference type="NCBI Taxonomy" id="2593656"/>
    <lineage>
        <taxon>Bacteria</taxon>
        <taxon>Pseudomonadati</taxon>
        <taxon>Pseudomonadota</taxon>
        <taxon>Gammaproteobacteria</taxon>
        <taxon>Alteromonadales</taxon>
        <taxon>Shewanellaceae</taxon>
        <taxon>Shewanella</taxon>
    </lineage>
</organism>
<name>A0ABX6V3J4_9GAMM</name>
<dbReference type="RefSeq" id="WP_142872571.1">
    <property type="nucleotide sequence ID" value="NZ_CP045503.2"/>
</dbReference>